<comment type="caution">
    <text evidence="3">The sequence shown here is derived from an EMBL/GenBank/DDBJ whole genome shotgun (WGS) entry which is preliminary data.</text>
</comment>
<dbReference type="Proteomes" id="UP000789396">
    <property type="component" value="Unassembled WGS sequence"/>
</dbReference>
<keyword evidence="2" id="KW-0812">Transmembrane</keyword>
<accession>A0A9N8Z485</accession>
<keyword evidence="2" id="KW-0472">Membrane</keyword>
<keyword evidence="4" id="KW-1185">Reference proteome</keyword>
<dbReference type="AlphaFoldDB" id="A0A9N8Z485"/>
<dbReference type="OrthoDB" id="5568754at2759"/>
<feature type="transmembrane region" description="Helical" evidence="2">
    <location>
        <begin position="291"/>
        <end position="317"/>
    </location>
</feature>
<dbReference type="PANTHER" id="PTHR13219">
    <property type="entry name" value="TRANSMEMBRANE PROTEIN 94"/>
    <property type="match status" value="1"/>
</dbReference>
<feature type="non-terminal residue" evidence="3">
    <location>
        <position position="654"/>
    </location>
</feature>
<dbReference type="InterPro" id="IPR039720">
    <property type="entry name" value="TMEM94"/>
</dbReference>
<keyword evidence="2" id="KW-1133">Transmembrane helix</keyword>
<feature type="transmembrane region" description="Helical" evidence="2">
    <location>
        <begin position="257"/>
        <end position="279"/>
    </location>
</feature>
<evidence type="ECO:0000313" key="4">
    <source>
        <dbReference type="Proteomes" id="UP000789396"/>
    </source>
</evidence>
<reference evidence="3" key="1">
    <citation type="submission" date="2021-06" db="EMBL/GenBank/DDBJ databases">
        <authorList>
            <person name="Kallberg Y."/>
            <person name="Tangrot J."/>
            <person name="Rosling A."/>
        </authorList>
    </citation>
    <scope>NUCLEOTIDE SEQUENCE</scope>
    <source>
        <strain evidence="3">IN212</strain>
    </source>
</reference>
<feature type="region of interest" description="Disordered" evidence="1">
    <location>
        <begin position="1"/>
        <end position="30"/>
    </location>
</feature>
<gene>
    <name evidence="3" type="ORF">RFULGI_LOCUS1129</name>
</gene>
<dbReference type="PANTHER" id="PTHR13219:SF6">
    <property type="entry name" value="TRANSMEMBRANE PROTEIN 94"/>
    <property type="match status" value="1"/>
</dbReference>
<organism evidence="3 4">
    <name type="scientific">Racocetra fulgida</name>
    <dbReference type="NCBI Taxonomy" id="60492"/>
    <lineage>
        <taxon>Eukaryota</taxon>
        <taxon>Fungi</taxon>
        <taxon>Fungi incertae sedis</taxon>
        <taxon>Mucoromycota</taxon>
        <taxon>Glomeromycotina</taxon>
        <taxon>Glomeromycetes</taxon>
        <taxon>Diversisporales</taxon>
        <taxon>Gigasporaceae</taxon>
        <taxon>Racocetra</taxon>
    </lineage>
</organism>
<sequence length="654" mass="74605">NNVKSQKLSVLLPHDSSSSAKSVSDRSSPLSETRINALIPEITQLKLNKSSDDDDEYMIELKLNEGNNMRCYTYDEEVPDLPSDLVINDESSSGSKNCEKKLISLEINERAKNIVNQLKQSGMNTIQDIKIPFVPSLTVAKVVRDGLVRSFPTTLLVEGDIVEMLYGDIAPCRMKLISDNVPKEFSVKQLELSQVFKPSFFSGMSSKDLWEMHIKNKGRYQFVLLETPWSNCLRAVLKQKRPATIIAKQAEILDRVFLHWLIFVILGVTLVTNLIRYILNDGIRNYHYDQAFEILLVLPIYSIIPIIPLAFPILWIITRSFANATLLVLFEDLQISETEYEEYDEMDEFDADAPPPTKNVQIDRASVDQILFPNEEEDITVLDIAEDPSTSFRVKFEDQDWDQHLSKNSSFHIQAKIKPARQSCLCRLGKEIGFTDDALQSFIKRKEIFVNAPCHPSLKDRITKDQWEVPSMNSSIYEELNSGDTYIVLPSPQEAELMSDSEDSEDQDLSLSQLVRLHRLKNGLLEANLHDFSFDQENTTSQDEELFYQDVIQGQIFLAMATLCHQPKPDVCNFIEDLRLAGIRFVYFSSTAERESKAYAERLGLETDWNTCILLSSPGDENSFGDGYLESHDIKARLPRGIVNIRDHLMVSKF</sequence>
<name>A0A9N8Z485_9GLOM</name>
<proteinExistence type="predicted"/>
<protein>
    <submittedName>
        <fullName evidence="3">12651_t:CDS:1</fullName>
    </submittedName>
</protein>
<feature type="compositionally biased region" description="Low complexity" evidence="1">
    <location>
        <begin position="16"/>
        <end position="28"/>
    </location>
</feature>
<dbReference type="EMBL" id="CAJVPZ010000626">
    <property type="protein sequence ID" value="CAG8471291.1"/>
    <property type="molecule type" value="Genomic_DNA"/>
</dbReference>
<evidence type="ECO:0000256" key="2">
    <source>
        <dbReference type="SAM" id="Phobius"/>
    </source>
</evidence>
<evidence type="ECO:0000256" key="1">
    <source>
        <dbReference type="SAM" id="MobiDB-lite"/>
    </source>
</evidence>
<evidence type="ECO:0000313" key="3">
    <source>
        <dbReference type="EMBL" id="CAG8471291.1"/>
    </source>
</evidence>